<evidence type="ECO:0000313" key="3">
    <source>
        <dbReference type="Proteomes" id="UP000184310"/>
    </source>
</evidence>
<proteinExistence type="predicted"/>
<organism evidence="2 3">
    <name type="scientific">Clostridium cavendishii DSM 21758</name>
    <dbReference type="NCBI Taxonomy" id="1121302"/>
    <lineage>
        <taxon>Bacteria</taxon>
        <taxon>Bacillati</taxon>
        <taxon>Bacillota</taxon>
        <taxon>Clostridia</taxon>
        <taxon>Eubacteriales</taxon>
        <taxon>Clostridiaceae</taxon>
        <taxon>Clostridium</taxon>
    </lineage>
</organism>
<dbReference type="GO" id="GO:0000270">
    <property type="term" value="P:peptidoglycan metabolic process"/>
    <property type="evidence" value="ECO:0007669"/>
    <property type="project" value="TreeGrafter"/>
</dbReference>
<reference evidence="2 3" key="1">
    <citation type="submission" date="2016-11" db="EMBL/GenBank/DDBJ databases">
        <authorList>
            <person name="Jaros S."/>
            <person name="Januszkiewicz K."/>
            <person name="Wedrychowicz H."/>
        </authorList>
    </citation>
    <scope>NUCLEOTIDE SEQUENCE [LARGE SCALE GENOMIC DNA]</scope>
    <source>
        <strain evidence="2 3">DSM 21758</strain>
    </source>
</reference>
<evidence type="ECO:0000313" key="2">
    <source>
        <dbReference type="EMBL" id="SHK05035.1"/>
    </source>
</evidence>
<dbReference type="EMBL" id="FQZB01000013">
    <property type="protein sequence ID" value="SHK05035.1"/>
    <property type="molecule type" value="Genomic_DNA"/>
</dbReference>
<dbReference type="InterPro" id="IPR014729">
    <property type="entry name" value="Rossmann-like_a/b/a_fold"/>
</dbReference>
<feature type="domain" description="DUF218" evidence="1">
    <location>
        <begin position="37"/>
        <end position="154"/>
    </location>
</feature>
<dbReference type="CDD" id="cd06259">
    <property type="entry name" value="YdcF-like"/>
    <property type="match status" value="1"/>
</dbReference>
<evidence type="ECO:0000259" key="1">
    <source>
        <dbReference type="Pfam" id="PF02698"/>
    </source>
</evidence>
<gene>
    <name evidence="2" type="ORF">SAMN02745163_03090</name>
</gene>
<dbReference type="InterPro" id="IPR051599">
    <property type="entry name" value="Cell_Envelope_Assoc"/>
</dbReference>
<accession>A0A1M6PAR2</accession>
<dbReference type="PANTHER" id="PTHR30336">
    <property type="entry name" value="INNER MEMBRANE PROTEIN, PROBABLE PERMEASE"/>
    <property type="match status" value="1"/>
</dbReference>
<dbReference type="GO" id="GO:0043164">
    <property type="term" value="P:Gram-negative-bacterium-type cell wall biogenesis"/>
    <property type="evidence" value="ECO:0007669"/>
    <property type="project" value="TreeGrafter"/>
</dbReference>
<sequence length="188" mass="20985">MKKKVVRLVTGLVAFILAFQVYIYMLPITTSEKKCSAILILGCRVKGEVPSAFLMERTRHGAELFKKGYGEYIIVSGGKGSGEDISEAEAMKRILIEEGVPKEKIIEENKSTSTAENLKFSSKIIKEKDFNDVLIVSNEFHLRRASILAKKNNIKASYSGVFVSGYKYLELYGGIREIPAIIKDVLLN</sequence>
<dbReference type="AlphaFoldDB" id="A0A1M6PAR2"/>
<dbReference type="GO" id="GO:0005886">
    <property type="term" value="C:plasma membrane"/>
    <property type="evidence" value="ECO:0007669"/>
    <property type="project" value="TreeGrafter"/>
</dbReference>
<dbReference type="OrthoDB" id="9782395at2"/>
<dbReference type="Proteomes" id="UP000184310">
    <property type="component" value="Unassembled WGS sequence"/>
</dbReference>
<dbReference type="InterPro" id="IPR003848">
    <property type="entry name" value="DUF218"/>
</dbReference>
<dbReference type="Pfam" id="PF02698">
    <property type="entry name" value="DUF218"/>
    <property type="match status" value="1"/>
</dbReference>
<protein>
    <submittedName>
        <fullName evidence="2">DUF218 domain-containing protein</fullName>
    </submittedName>
</protein>
<dbReference type="PANTHER" id="PTHR30336:SF4">
    <property type="entry name" value="ENVELOPE BIOGENESIS FACTOR ELYC"/>
    <property type="match status" value="1"/>
</dbReference>
<dbReference type="Gene3D" id="3.40.50.620">
    <property type="entry name" value="HUPs"/>
    <property type="match status" value="1"/>
</dbReference>
<dbReference type="RefSeq" id="WP_072989710.1">
    <property type="nucleotide sequence ID" value="NZ_FQZB01000013.1"/>
</dbReference>
<name>A0A1M6PAR2_9CLOT</name>
<keyword evidence="3" id="KW-1185">Reference proteome</keyword>